<dbReference type="InterPro" id="IPR013805">
    <property type="entry name" value="GrpE_CC"/>
</dbReference>
<dbReference type="Pfam" id="PF01025">
    <property type="entry name" value="GrpE"/>
    <property type="match status" value="1"/>
</dbReference>
<dbReference type="PROSITE" id="PS01071">
    <property type="entry name" value="GRPE"/>
    <property type="match status" value="1"/>
</dbReference>
<evidence type="ECO:0000313" key="7">
    <source>
        <dbReference type="EMBL" id="MDA3614292.1"/>
    </source>
</evidence>
<feature type="compositionally biased region" description="Polar residues" evidence="6">
    <location>
        <begin position="7"/>
        <end position="23"/>
    </location>
</feature>
<dbReference type="CDD" id="cd00446">
    <property type="entry name" value="GrpE"/>
    <property type="match status" value="1"/>
</dbReference>
<keyword evidence="3 4" id="KW-0346">Stress response</keyword>
<reference evidence="7 8" key="1">
    <citation type="submission" date="2022-12" db="EMBL/GenBank/DDBJ databases">
        <title>Chitinophagaceae gen. sp. nov., a new member of the family Chitinophagaceae, isolated from soil in a chemical factory.</title>
        <authorList>
            <person name="Ke Z."/>
        </authorList>
    </citation>
    <scope>NUCLEOTIDE SEQUENCE [LARGE SCALE GENOMIC DNA]</scope>
    <source>
        <strain evidence="7 8">LY-5</strain>
    </source>
</reference>
<sequence>MAEKDSTIQNENNDNISESTEMNINADENMPVQNEELVNESAGNGEQTETDKIKAELEEQKDKYLRLYADFENFKRRTAKERIEYMQTAGKEVITSLLDILDDADRAEKGVDPIINAETESALSGIKLVFQKLRQNLESKGLKAMVSVGESFDVDKHEAIAEIPAPAPDLEGKIIDEVTKGYTLNDKIIRFAKVVVAK</sequence>
<evidence type="ECO:0000256" key="2">
    <source>
        <dbReference type="ARBA" id="ARBA00023186"/>
    </source>
</evidence>
<dbReference type="Proteomes" id="UP001210231">
    <property type="component" value="Unassembled WGS sequence"/>
</dbReference>
<dbReference type="SUPFAM" id="SSF58014">
    <property type="entry name" value="Coiled-coil domain of nucleotide exchange factor GrpE"/>
    <property type="match status" value="1"/>
</dbReference>
<dbReference type="Gene3D" id="2.30.22.10">
    <property type="entry name" value="Head domain of nucleotide exchange factor GrpE"/>
    <property type="match status" value="1"/>
</dbReference>
<dbReference type="InterPro" id="IPR000740">
    <property type="entry name" value="GrpE"/>
</dbReference>
<protein>
    <recommendedName>
        <fullName evidence="3 4">Protein GrpE</fullName>
    </recommendedName>
    <alternativeName>
        <fullName evidence="3">HSP-70 cofactor</fullName>
    </alternativeName>
</protein>
<gene>
    <name evidence="3" type="primary">grpE</name>
    <name evidence="7" type="ORF">O3P16_05700</name>
</gene>
<dbReference type="InterPro" id="IPR009012">
    <property type="entry name" value="GrpE_head"/>
</dbReference>
<keyword evidence="3" id="KW-0963">Cytoplasm</keyword>
<comment type="subunit">
    <text evidence="3">Homodimer.</text>
</comment>
<comment type="caution">
    <text evidence="7">The sequence shown here is derived from an EMBL/GenBank/DDBJ whole genome shotgun (WGS) entry which is preliminary data.</text>
</comment>
<comment type="function">
    <text evidence="3 4">Participates actively in the response to hyperosmotic and heat shock by preventing the aggregation of stress-denatured proteins, in association with DnaK and GrpE. It is the nucleotide exchange factor for DnaK and may function as a thermosensor. Unfolded proteins bind initially to DnaJ; upon interaction with the DnaJ-bound protein, DnaK hydrolyzes its bound ATP, resulting in the formation of a stable complex. GrpE releases ADP from DnaK; ATP binding to DnaK triggers the release of the substrate protein, thus completing the reaction cycle. Several rounds of ATP-dependent interactions between DnaJ, DnaK and GrpE are required for fully efficient folding.</text>
</comment>
<evidence type="ECO:0000256" key="3">
    <source>
        <dbReference type="HAMAP-Rule" id="MF_01151"/>
    </source>
</evidence>
<dbReference type="Gene3D" id="3.90.20.20">
    <property type="match status" value="1"/>
</dbReference>
<comment type="similarity">
    <text evidence="1 3 5">Belongs to the GrpE family.</text>
</comment>
<dbReference type="HAMAP" id="MF_01151">
    <property type="entry name" value="GrpE"/>
    <property type="match status" value="1"/>
</dbReference>
<evidence type="ECO:0000256" key="5">
    <source>
        <dbReference type="RuleBase" id="RU004478"/>
    </source>
</evidence>
<organism evidence="7 8">
    <name type="scientific">Polluticaenibacter yanchengensis</name>
    <dbReference type="NCBI Taxonomy" id="3014562"/>
    <lineage>
        <taxon>Bacteria</taxon>
        <taxon>Pseudomonadati</taxon>
        <taxon>Bacteroidota</taxon>
        <taxon>Chitinophagia</taxon>
        <taxon>Chitinophagales</taxon>
        <taxon>Chitinophagaceae</taxon>
        <taxon>Polluticaenibacter</taxon>
    </lineage>
</organism>
<dbReference type="SUPFAM" id="SSF51064">
    <property type="entry name" value="Head domain of nucleotide exchange factor GrpE"/>
    <property type="match status" value="1"/>
</dbReference>
<proteinExistence type="inferred from homology"/>
<evidence type="ECO:0000256" key="1">
    <source>
        <dbReference type="ARBA" id="ARBA00009054"/>
    </source>
</evidence>
<evidence type="ECO:0000313" key="8">
    <source>
        <dbReference type="Proteomes" id="UP001210231"/>
    </source>
</evidence>
<feature type="region of interest" description="Disordered" evidence="6">
    <location>
        <begin position="1"/>
        <end position="55"/>
    </location>
</feature>
<dbReference type="PANTHER" id="PTHR21237:SF23">
    <property type="entry name" value="GRPE PROTEIN HOMOLOG, MITOCHONDRIAL"/>
    <property type="match status" value="1"/>
</dbReference>
<name>A0ABT4UIV7_9BACT</name>
<evidence type="ECO:0000256" key="4">
    <source>
        <dbReference type="RuleBase" id="RU000639"/>
    </source>
</evidence>
<dbReference type="RefSeq" id="WP_407030620.1">
    <property type="nucleotide sequence ID" value="NZ_JAQGEF010000005.1"/>
</dbReference>
<keyword evidence="2 3" id="KW-0143">Chaperone</keyword>
<dbReference type="EMBL" id="JAQGEF010000005">
    <property type="protein sequence ID" value="MDA3614292.1"/>
    <property type="molecule type" value="Genomic_DNA"/>
</dbReference>
<dbReference type="PANTHER" id="PTHR21237">
    <property type="entry name" value="GRPE PROTEIN"/>
    <property type="match status" value="1"/>
</dbReference>
<evidence type="ECO:0000256" key="6">
    <source>
        <dbReference type="SAM" id="MobiDB-lite"/>
    </source>
</evidence>
<keyword evidence="8" id="KW-1185">Reference proteome</keyword>
<accession>A0ABT4UIV7</accession>
<dbReference type="PRINTS" id="PR00773">
    <property type="entry name" value="GRPEPROTEIN"/>
</dbReference>
<comment type="subcellular location">
    <subcellularLocation>
        <location evidence="3">Cytoplasm</location>
    </subcellularLocation>
</comment>